<evidence type="ECO:0000256" key="1">
    <source>
        <dbReference type="ARBA" id="ARBA00008061"/>
    </source>
</evidence>
<comment type="similarity">
    <text evidence="1">Belongs to the glycosyl hydrolase 13 family.</text>
</comment>
<evidence type="ECO:0000256" key="4">
    <source>
        <dbReference type="SAM" id="MobiDB-lite"/>
    </source>
</evidence>
<dbReference type="InterPro" id="IPR013780">
    <property type="entry name" value="Glyco_hydro_b"/>
</dbReference>
<organism evidence="6 7">
    <name type="scientific">Roseomonas haemaphysalidis</name>
    <dbReference type="NCBI Taxonomy" id="2768162"/>
    <lineage>
        <taxon>Bacteria</taxon>
        <taxon>Pseudomonadati</taxon>
        <taxon>Pseudomonadota</taxon>
        <taxon>Alphaproteobacteria</taxon>
        <taxon>Acetobacterales</taxon>
        <taxon>Roseomonadaceae</taxon>
        <taxon>Roseomonas</taxon>
    </lineage>
</organism>
<name>A0ABS3KL59_9PROT</name>
<dbReference type="Gene3D" id="2.60.40.10">
    <property type="entry name" value="Immunoglobulins"/>
    <property type="match status" value="1"/>
</dbReference>
<evidence type="ECO:0000256" key="3">
    <source>
        <dbReference type="ARBA" id="ARBA00023295"/>
    </source>
</evidence>
<dbReference type="InterPro" id="IPR006047">
    <property type="entry name" value="GH13_cat_dom"/>
</dbReference>
<reference evidence="6 7" key="1">
    <citation type="submission" date="2020-09" db="EMBL/GenBank/DDBJ databases">
        <title>Roseomonas.</title>
        <authorList>
            <person name="Zhu W."/>
        </authorList>
    </citation>
    <scope>NUCLEOTIDE SEQUENCE [LARGE SCALE GENOMIC DNA]</scope>
    <source>
        <strain evidence="6 7">573</strain>
    </source>
</reference>
<dbReference type="Gene3D" id="3.20.20.80">
    <property type="entry name" value="Glycosidases"/>
    <property type="match status" value="1"/>
</dbReference>
<dbReference type="SMART" id="SM00642">
    <property type="entry name" value="Aamy"/>
    <property type="match status" value="1"/>
</dbReference>
<dbReference type="Gene3D" id="2.60.40.1180">
    <property type="entry name" value="Golgi alpha-mannosidase II"/>
    <property type="match status" value="1"/>
</dbReference>
<proteinExistence type="inferred from homology"/>
<dbReference type="Pfam" id="PF00128">
    <property type="entry name" value="Alpha-amylase"/>
    <property type="match status" value="1"/>
</dbReference>
<evidence type="ECO:0000313" key="6">
    <source>
        <dbReference type="EMBL" id="MBO1078204.1"/>
    </source>
</evidence>
<dbReference type="SUPFAM" id="SSF51011">
    <property type="entry name" value="Glycosyl hydrolase domain"/>
    <property type="match status" value="1"/>
</dbReference>
<feature type="domain" description="Glycosyl hydrolase family 13 catalytic" evidence="5">
    <location>
        <begin position="140"/>
        <end position="578"/>
    </location>
</feature>
<dbReference type="InterPro" id="IPR017853">
    <property type="entry name" value="GH"/>
</dbReference>
<protein>
    <submittedName>
        <fullName evidence="6">Glycogen debranching protein GlgX</fullName>
    </submittedName>
</protein>
<dbReference type="PANTHER" id="PTHR43002">
    <property type="entry name" value="GLYCOGEN DEBRANCHING ENZYME"/>
    <property type="match status" value="1"/>
</dbReference>
<evidence type="ECO:0000259" key="5">
    <source>
        <dbReference type="SMART" id="SM00642"/>
    </source>
</evidence>
<evidence type="ECO:0000256" key="2">
    <source>
        <dbReference type="ARBA" id="ARBA00022801"/>
    </source>
</evidence>
<keyword evidence="7" id="KW-1185">Reference proteome</keyword>
<feature type="compositionally biased region" description="Basic and acidic residues" evidence="4">
    <location>
        <begin position="471"/>
        <end position="485"/>
    </location>
</feature>
<dbReference type="EMBL" id="JACTNG010000002">
    <property type="protein sequence ID" value="MBO1078204.1"/>
    <property type="molecule type" value="Genomic_DNA"/>
</dbReference>
<sequence length="704" mass="78274">MPPLADRLLPGRPDPLGASWDGLGVNFALFSAHAERVELCLFDAAGRREVARLDLPECTDEVFHGYLPEARPGLIYGYRVHGPYRPEQGHRFNPNKLLLDPYAKQLHGTLRWTDALYGFRGPRGDLGFDRRDSAAAMPKGVVTDDAFNWGDDRPPNVPWDKTFIYETHLRGLSVLRDDLAPRERGTFAALADPRVIEHLQKLGVTAVELLPVHAFAQDRFLVEKGLRNYWGYSTLSFFAPEPRYLSQGSLDEIRVAIRRLHAAGMEVILDVVYNHTCEASETGPTLSWRGIDNSSYYRLIPGEERRNIDETGCGNTVNITHPRVLQMVMDSLRYWATSFRVDGFRFDLGSALGREAHGFDPGSGFFDAIRQDPVLSRLKLISEPWDIGPGGYQLGNHPPGFSEWNDRFRDDVRRFWRGDSGLRPGLAARLAGSSELFDRRRRRPWASINFVAAHDGFTLHDLVSFSTKDNLRNGENNRDGHDDNHSNNWGEEGPTGDPVVLARRERIKRAMLMTLLGSHGTPMLLGGDEFGRTQGGNNNAYCQDNDISWLDWGDGPGGSGSADGIALSHFIARASAARRAHPTLRSASFLHGQDEPLPDIPDVSWFDEGGEPLTPEGWHDPQGRLLVLRRAARTDAGVEVSLLLLNGGAEDRAVTLPLPALPWISVLDSAEPLAEERVVQTAIEALPRHSARLLVAIVAQEDQA</sequence>
<feature type="region of interest" description="Disordered" evidence="4">
    <location>
        <begin position="471"/>
        <end position="497"/>
    </location>
</feature>
<gene>
    <name evidence="6" type="primary">glgX</name>
    <name evidence="6" type="ORF">IAI61_04115</name>
</gene>
<dbReference type="RefSeq" id="WP_207415642.1">
    <property type="nucleotide sequence ID" value="NZ_CP061177.1"/>
</dbReference>
<keyword evidence="2" id="KW-0378">Hydrolase</keyword>
<accession>A0ABS3KL59</accession>
<dbReference type="CDD" id="cd02856">
    <property type="entry name" value="E_set_GDE_Isoamylase_N"/>
    <property type="match status" value="1"/>
</dbReference>
<keyword evidence="3" id="KW-0326">Glycosidase</keyword>
<dbReference type="InterPro" id="IPR004193">
    <property type="entry name" value="Glyco_hydro_13_N"/>
</dbReference>
<dbReference type="InterPro" id="IPR014756">
    <property type="entry name" value="Ig_E-set"/>
</dbReference>
<dbReference type="InterPro" id="IPR044505">
    <property type="entry name" value="GlgX_Isoamylase_N_E_set"/>
</dbReference>
<dbReference type="SUPFAM" id="SSF51445">
    <property type="entry name" value="(Trans)glycosidases"/>
    <property type="match status" value="1"/>
</dbReference>
<dbReference type="Proteomes" id="UP001518989">
    <property type="component" value="Unassembled WGS sequence"/>
</dbReference>
<dbReference type="Pfam" id="PF02922">
    <property type="entry name" value="CBM_48"/>
    <property type="match status" value="1"/>
</dbReference>
<dbReference type="InterPro" id="IPR013783">
    <property type="entry name" value="Ig-like_fold"/>
</dbReference>
<dbReference type="NCBIfam" id="TIGR02100">
    <property type="entry name" value="glgX_debranch"/>
    <property type="match status" value="1"/>
</dbReference>
<dbReference type="SUPFAM" id="SSF81296">
    <property type="entry name" value="E set domains"/>
    <property type="match status" value="1"/>
</dbReference>
<evidence type="ECO:0000313" key="7">
    <source>
        <dbReference type="Proteomes" id="UP001518989"/>
    </source>
</evidence>
<dbReference type="InterPro" id="IPR011837">
    <property type="entry name" value="Glycogen_debranch_GlgX"/>
</dbReference>
<dbReference type="CDD" id="cd11326">
    <property type="entry name" value="AmyAc_Glg_debranch"/>
    <property type="match status" value="1"/>
</dbReference>
<comment type="caution">
    <text evidence="6">The sequence shown here is derived from an EMBL/GenBank/DDBJ whole genome shotgun (WGS) entry which is preliminary data.</text>
</comment>